<protein>
    <submittedName>
        <fullName evidence="1">Uncharacterized protein</fullName>
    </submittedName>
</protein>
<evidence type="ECO:0000313" key="2">
    <source>
        <dbReference type="Proteomes" id="UP001143856"/>
    </source>
</evidence>
<proteinExistence type="predicted"/>
<dbReference type="EMBL" id="JAPDGR010002985">
    <property type="protein sequence ID" value="KAJ2973277.1"/>
    <property type="molecule type" value="Genomic_DNA"/>
</dbReference>
<dbReference type="Proteomes" id="UP001143856">
    <property type="component" value="Unassembled WGS sequence"/>
</dbReference>
<sequence>MKPQPPMASLSEEELAKDQSPQLLAIFIVFTVLPLIAVTLRMVTRRVTHQKLQYDDWLIIVAVALCVAQLAFLIEAIRYGLGKHIQVVPLTSVEPYLLYTYLSELYYAIDVTLIKLSVLALYLRLFNINNRYFKKSCYAMMVFVLAWGVAVLLTTVFQCTPVRAAWDKTILDLKCFDLAAFVIGSNVPNILADAVIIVLPLPLLWSLKLSVMRKLGLIALFLVAAITTIISLLRVIFNANINPMDATWNFVTVAILSTVEVSVGVCCACMPVTYPLFRLFIGRRIVSKTQTSSNDPSHVYGRHSSRTRQRLGSSDQEPSDTDQLWSASVGVNGLSKDGGEIPMNRIMVTRDLSIWSPPKE</sequence>
<name>A0ACC1N2Z4_9PEZI</name>
<gene>
    <name evidence="1" type="ORF">NUW58_g8977</name>
</gene>
<keyword evidence="2" id="KW-1185">Reference proteome</keyword>
<reference evidence="1" key="1">
    <citation type="submission" date="2022-10" db="EMBL/GenBank/DDBJ databases">
        <title>Genome Sequence of Xylaria curta.</title>
        <authorList>
            <person name="Buettner E."/>
        </authorList>
    </citation>
    <scope>NUCLEOTIDE SEQUENCE</scope>
    <source>
        <strain evidence="1">Babe10</strain>
    </source>
</reference>
<evidence type="ECO:0000313" key="1">
    <source>
        <dbReference type="EMBL" id="KAJ2973277.1"/>
    </source>
</evidence>
<comment type="caution">
    <text evidence="1">The sequence shown here is derived from an EMBL/GenBank/DDBJ whole genome shotgun (WGS) entry which is preliminary data.</text>
</comment>
<accession>A0ACC1N2Z4</accession>
<organism evidence="1 2">
    <name type="scientific">Xylaria curta</name>
    <dbReference type="NCBI Taxonomy" id="42375"/>
    <lineage>
        <taxon>Eukaryota</taxon>
        <taxon>Fungi</taxon>
        <taxon>Dikarya</taxon>
        <taxon>Ascomycota</taxon>
        <taxon>Pezizomycotina</taxon>
        <taxon>Sordariomycetes</taxon>
        <taxon>Xylariomycetidae</taxon>
        <taxon>Xylariales</taxon>
        <taxon>Xylariaceae</taxon>
        <taxon>Xylaria</taxon>
    </lineage>
</organism>